<accession>A0ABV6SRM8</accession>
<evidence type="ECO:0000313" key="1">
    <source>
        <dbReference type="EMBL" id="MFC0712205.1"/>
    </source>
</evidence>
<sequence>MALQSGGRILIGGQGSSNFGVVRLNADGTLDTGFGNAGRAVFDIASSYDEGQGLVMQADGKILLTGSSYNLDLS</sequence>
<dbReference type="InterPro" id="IPR013431">
    <property type="entry name" value="Delta_60_rpt"/>
</dbReference>
<organism evidence="1 2">
    <name type="scientific">Azorhizophilus paspali</name>
    <name type="common">Azotobacter paspali</name>
    <dbReference type="NCBI Taxonomy" id="69963"/>
    <lineage>
        <taxon>Bacteria</taxon>
        <taxon>Pseudomonadati</taxon>
        <taxon>Pseudomonadota</taxon>
        <taxon>Gammaproteobacteria</taxon>
        <taxon>Pseudomonadales</taxon>
        <taxon>Pseudomonadaceae</taxon>
        <taxon>Azorhizophilus</taxon>
    </lineage>
</organism>
<evidence type="ECO:0000313" key="2">
    <source>
        <dbReference type="Proteomes" id="UP001589891"/>
    </source>
</evidence>
<dbReference type="Proteomes" id="UP001589891">
    <property type="component" value="Unassembled WGS sequence"/>
</dbReference>
<dbReference type="Pfam" id="PF17164">
    <property type="entry name" value="DUF5122"/>
    <property type="match status" value="1"/>
</dbReference>
<reference evidence="1 2" key="1">
    <citation type="submission" date="2024-09" db="EMBL/GenBank/DDBJ databases">
        <authorList>
            <person name="Sun Q."/>
            <person name="Mori K."/>
        </authorList>
    </citation>
    <scope>NUCLEOTIDE SEQUENCE [LARGE SCALE GENOMIC DNA]</scope>
    <source>
        <strain evidence="1 2">NCAIM B.01794</strain>
    </source>
</reference>
<dbReference type="NCBIfam" id="TIGR02608">
    <property type="entry name" value="delta_60_rpt"/>
    <property type="match status" value="2"/>
</dbReference>
<dbReference type="EMBL" id="JBHLSS010000157">
    <property type="protein sequence ID" value="MFC0712205.1"/>
    <property type="molecule type" value="Genomic_DNA"/>
</dbReference>
<dbReference type="RefSeq" id="WP_376949663.1">
    <property type="nucleotide sequence ID" value="NZ_JBHLSS010000157.1"/>
</dbReference>
<proteinExistence type="predicted"/>
<dbReference type="Gene3D" id="2.80.10.50">
    <property type="match status" value="1"/>
</dbReference>
<protein>
    <submittedName>
        <fullName evidence="1">Delta-60 repeat domain-containing protein</fullName>
    </submittedName>
</protein>
<name>A0ABV6SRM8_AZOPA</name>
<gene>
    <name evidence="1" type="ORF">ACFFGX_22600</name>
</gene>
<keyword evidence="2" id="KW-1185">Reference proteome</keyword>
<comment type="caution">
    <text evidence="1">The sequence shown here is derived from an EMBL/GenBank/DDBJ whole genome shotgun (WGS) entry which is preliminary data.</text>
</comment>